<dbReference type="AlphaFoldDB" id="A0A5B7JZ52"/>
<evidence type="ECO:0000313" key="2">
    <source>
        <dbReference type="Proteomes" id="UP000324222"/>
    </source>
</evidence>
<name>A0A5B7JZ52_PORTR</name>
<keyword evidence="2" id="KW-1185">Reference proteome</keyword>
<organism evidence="1 2">
    <name type="scientific">Portunus trituberculatus</name>
    <name type="common">Swimming crab</name>
    <name type="synonym">Neptunus trituberculatus</name>
    <dbReference type="NCBI Taxonomy" id="210409"/>
    <lineage>
        <taxon>Eukaryota</taxon>
        <taxon>Metazoa</taxon>
        <taxon>Ecdysozoa</taxon>
        <taxon>Arthropoda</taxon>
        <taxon>Crustacea</taxon>
        <taxon>Multicrustacea</taxon>
        <taxon>Malacostraca</taxon>
        <taxon>Eumalacostraca</taxon>
        <taxon>Eucarida</taxon>
        <taxon>Decapoda</taxon>
        <taxon>Pleocyemata</taxon>
        <taxon>Brachyura</taxon>
        <taxon>Eubrachyura</taxon>
        <taxon>Portunoidea</taxon>
        <taxon>Portunidae</taxon>
        <taxon>Portuninae</taxon>
        <taxon>Portunus</taxon>
    </lineage>
</organism>
<comment type="caution">
    <text evidence="1">The sequence shown here is derived from an EMBL/GenBank/DDBJ whole genome shotgun (WGS) entry which is preliminary data.</text>
</comment>
<gene>
    <name evidence="1" type="ORF">E2C01_095111</name>
</gene>
<dbReference type="Proteomes" id="UP000324222">
    <property type="component" value="Unassembled WGS sequence"/>
</dbReference>
<evidence type="ECO:0000313" key="1">
    <source>
        <dbReference type="EMBL" id="MPC99683.1"/>
    </source>
</evidence>
<protein>
    <submittedName>
        <fullName evidence="1">Uncharacterized protein</fullName>
    </submittedName>
</protein>
<sequence>MRRATRQSKAKVRCGDSIFNPRHGGSTVYLSLLTWPSPTCPRAHRLYTPTYIFTLESHISPSRPLEVNTDSWAASQTPSTLWSRTKGVSVLARQQVRGYEGAVTPPAAERKS</sequence>
<reference evidence="1 2" key="1">
    <citation type="submission" date="2019-05" db="EMBL/GenBank/DDBJ databases">
        <title>Another draft genome of Portunus trituberculatus and its Hox gene families provides insights of decapod evolution.</title>
        <authorList>
            <person name="Jeong J.-H."/>
            <person name="Song I."/>
            <person name="Kim S."/>
            <person name="Choi T."/>
            <person name="Kim D."/>
            <person name="Ryu S."/>
            <person name="Kim W."/>
        </authorList>
    </citation>
    <scope>NUCLEOTIDE SEQUENCE [LARGE SCALE GENOMIC DNA]</scope>
    <source>
        <tissue evidence="1">Muscle</tissue>
    </source>
</reference>
<proteinExistence type="predicted"/>
<accession>A0A5B7JZ52</accession>
<dbReference type="EMBL" id="VSRR010119370">
    <property type="protein sequence ID" value="MPC99683.1"/>
    <property type="molecule type" value="Genomic_DNA"/>
</dbReference>